<evidence type="ECO:0000259" key="7">
    <source>
        <dbReference type="PROSITE" id="PS51387"/>
    </source>
</evidence>
<dbReference type="InterPro" id="IPR012951">
    <property type="entry name" value="BBE"/>
</dbReference>
<reference evidence="8 9" key="1">
    <citation type="submission" date="2016-10" db="EMBL/GenBank/DDBJ databases">
        <authorList>
            <person name="de Groot N.N."/>
        </authorList>
    </citation>
    <scope>NUCLEOTIDE SEQUENCE [LARGE SCALE GENOMIC DNA]</scope>
    <source>
        <strain evidence="8 9">CPCC 201354</strain>
    </source>
</reference>
<dbReference type="Gene3D" id="3.40.462.20">
    <property type="match status" value="1"/>
</dbReference>
<dbReference type="SUPFAM" id="SSF56176">
    <property type="entry name" value="FAD-binding/transporter-associated domain-like"/>
    <property type="match status" value="1"/>
</dbReference>
<accession>A0A1G8GI82</accession>
<dbReference type="PANTHER" id="PTHR42973">
    <property type="entry name" value="BINDING OXIDOREDUCTASE, PUTATIVE (AFU_ORTHOLOGUE AFUA_1G17690)-RELATED"/>
    <property type="match status" value="1"/>
</dbReference>
<evidence type="ECO:0000256" key="3">
    <source>
        <dbReference type="ARBA" id="ARBA00022630"/>
    </source>
</evidence>
<dbReference type="STRING" id="504805.SAMN05421505_12756"/>
<dbReference type="Pfam" id="PF08031">
    <property type="entry name" value="BBE"/>
    <property type="match status" value="1"/>
</dbReference>
<dbReference type="Gene3D" id="3.30.465.10">
    <property type="match status" value="1"/>
</dbReference>
<protein>
    <submittedName>
        <fullName evidence="8">Aclacinomycin oxidase</fullName>
    </submittedName>
</protein>
<dbReference type="InterPro" id="IPR050416">
    <property type="entry name" value="FAD-linked_Oxidoreductase"/>
</dbReference>
<dbReference type="InterPro" id="IPR006094">
    <property type="entry name" value="Oxid_FAD_bind_N"/>
</dbReference>
<dbReference type="InterPro" id="IPR006311">
    <property type="entry name" value="TAT_signal"/>
</dbReference>
<gene>
    <name evidence="8" type="ORF">SAMN05421505_12756</name>
</gene>
<dbReference type="PANTHER" id="PTHR42973:SF39">
    <property type="entry name" value="FAD-BINDING PCMH-TYPE DOMAIN-CONTAINING PROTEIN"/>
    <property type="match status" value="1"/>
</dbReference>
<dbReference type="EMBL" id="FNCN01000027">
    <property type="protein sequence ID" value="SDH94082.1"/>
    <property type="molecule type" value="Genomic_DNA"/>
</dbReference>
<dbReference type="PROSITE" id="PS51387">
    <property type="entry name" value="FAD_PCMH"/>
    <property type="match status" value="1"/>
</dbReference>
<dbReference type="GO" id="GO:0016491">
    <property type="term" value="F:oxidoreductase activity"/>
    <property type="evidence" value="ECO:0007669"/>
    <property type="project" value="UniProtKB-KW"/>
</dbReference>
<sequence length="579" mass="61962">MNSATRRGFLGMAAAGAGGMTMGAGAMISGAGPAEAAAAACPPTPAASAVTPSDPRYWELVTRGYNALYLGSPASVHLVHNARQIERAVTEAVRAGKRIAVRSGGHCFENFVDNADVNIVLDISEMNAVYYDPEYKAFAVEAGATLGQAYRTLYLGWGVTIPGGACPSVGAGGHIAGGGYGMLSRRHGLSVDHLYGVEVVVVDRSGHARVVTATREPGDPHHDLWWAHTGGGGGCFGVVTRYLLRSPGASGADPAALLPKPPARVAVMSVSWPWDRLNEQAFLNLVGNYGDWYARNRDADSPLDSSLMMRHHTGGPITLSATVDSTQPDPEGRLTRFIGEIKNGVGAEPSLDYVAAAPWLRLTLAFDSTTGGAFLRFKSKAAYLRAPWSARQVSAVHRFLSQGPDNPGAAIYLNGYGGRVNSVAPRATAAPHRDSIMLGLFDVGWWSPVEDAARMASVRGVYHEVYRDTGGVPVPNDHNDGSYINYPDLDLADPQWNTSGVPWHTLYYKDAYPRLQDVKARYDPGDVFRHALSVRLPGRQKAAPSTAEHDRGRSASRPDLPATTGRPVPPRRFFEAPTR</sequence>
<evidence type="ECO:0000256" key="5">
    <source>
        <dbReference type="ARBA" id="ARBA00023002"/>
    </source>
</evidence>
<evidence type="ECO:0000256" key="2">
    <source>
        <dbReference type="ARBA" id="ARBA00005466"/>
    </source>
</evidence>
<organism evidence="8 9">
    <name type="scientific">Sinosporangium album</name>
    <dbReference type="NCBI Taxonomy" id="504805"/>
    <lineage>
        <taxon>Bacteria</taxon>
        <taxon>Bacillati</taxon>
        <taxon>Actinomycetota</taxon>
        <taxon>Actinomycetes</taxon>
        <taxon>Streptosporangiales</taxon>
        <taxon>Streptosporangiaceae</taxon>
        <taxon>Sinosporangium</taxon>
    </lineage>
</organism>
<dbReference type="Pfam" id="PF01565">
    <property type="entry name" value="FAD_binding_4"/>
    <property type="match status" value="1"/>
</dbReference>
<evidence type="ECO:0000256" key="1">
    <source>
        <dbReference type="ARBA" id="ARBA00001974"/>
    </source>
</evidence>
<keyword evidence="3" id="KW-0285">Flavoprotein</keyword>
<name>A0A1G8GI82_9ACTN</name>
<comment type="cofactor">
    <cofactor evidence="1">
        <name>FAD</name>
        <dbReference type="ChEBI" id="CHEBI:57692"/>
    </cofactor>
</comment>
<evidence type="ECO:0000313" key="9">
    <source>
        <dbReference type="Proteomes" id="UP000198923"/>
    </source>
</evidence>
<dbReference type="PROSITE" id="PS51318">
    <property type="entry name" value="TAT"/>
    <property type="match status" value="1"/>
</dbReference>
<feature type="region of interest" description="Disordered" evidence="6">
    <location>
        <begin position="538"/>
        <end position="579"/>
    </location>
</feature>
<evidence type="ECO:0000256" key="4">
    <source>
        <dbReference type="ARBA" id="ARBA00022827"/>
    </source>
</evidence>
<keyword evidence="9" id="KW-1185">Reference proteome</keyword>
<dbReference type="InterPro" id="IPR036318">
    <property type="entry name" value="FAD-bd_PCMH-like_sf"/>
</dbReference>
<evidence type="ECO:0000313" key="8">
    <source>
        <dbReference type="EMBL" id="SDH94082.1"/>
    </source>
</evidence>
<dbReference type="InterPro" id="IPR016169">
    <property type="entry name" value="FAD-bd_PCMH_sub2"/>
</dbReference>
<proteinExistence type="inferred from homology"/>
<dbReference type="InterPro" id="IPR016166">
    <property type="entry name" value="FAD-bd_PCMH"/>
</dbReference>
<feature type="domain" description="FAD-binding PCMH-type" evidence="7">
    <location>
        <begin position="69"/>
        <end position="249"/>
    </location>
</feature>
<evidence type="ECO:0000256" key="6">
    <source>
        <dbReference type="SAM" id="MobiDB-lite"/>
    </source>
</evidence>
<comment type="similarity">
    <text evidence="2">Belongs to the oxygen-dependent FAD-linked oxidoreductase family.</text>
</comment>
<keyword evidence="4" id="KW-0274">FAD</keyword>
<keyword evidence="5" id="KW-0560">Oxidoreductase</keyword>
<dbReference type="Proteomes" id="UP000198923">
    <property type="component" value="Unassembled WGS sequence"/>
</dbReference>
<dbReference type="AlphaFoldDB" id="A0A1G8GI82"/>
<dbReference type="GO" id="GO:0071949">
    <property type="term" value="F:FAD binding"/>
    <property type="evidence" value="ECO:0007669"/>
    <property type="project" value="InterPro"/>
</dbReference>